<name>A0A1Y3GCX7_9PROT</name>
<organism evidence="1 2">
    <name type="scientific">Acetobacter malorum</name>
    <dbReference type="NCBI Taxonomy" id="178901"/>
    <lineage>
        <taxon>Bacteria</taxon>
        <taxon>Pseudomonadati</taxon>
        <taxon>Pseudomonadota</taxon>
        <taxon>Alphaproteobacteria</taxon>
        <taxon>Acetobacterales</taxon>
        <taxon>Acetobacteraceae</taxon>
        <taxon>Acetobacter</taxon>
    </lineage>
</organism>
<dbReference type="EMBL" id="JOPG01000009">
    <property type="protein sequence ID" value="OUJ06659.1"/>
    <property type="molecule type" value="Genomic_DNA"/>
</dbReference>
<protein>
    <submittedName>
        <fullName evidence="1">Uncharacterized protein</fullName>
    </submittedName>
</protein>
<gene>
    <name evidence="1" type="ORF">HK23_14400</name>
</gene>
<dbReference type="RefSeq" id="WP_256940079.1">
    <property type="nucleotide sequence ID" value="NZ_JOPG01000009.1"/>
</dbReference>
<evidence type="ECO:0000313" key="2">
    <source>
        <dbReference type="Proteomes" id="UP000242683"/>
    </source>
</evidence>
<evidence type="ECO:0000313" key="1">
    <source>
        <dbReference type="EMBL" id="OUJ06659.1"/>
    </source>
</evidence>
<proteinExistence type="predicted"/>
<dbReference type="AlphaFoldDB" id="A0A1Y3GCX7"/>
<reference evidence="2" key="1">
    <citation type="submission" date="2014-06" db="EMBL/GenBank/DDBJ databases">
        <authorList>
            <person name="Winans N.J."/>
            <person name="Newell P.D."/>
            <person name="Douglas A.E."/>
        </authorList>
    </citation>
    <scope>NUCLEOTIDE SEQUENCE [LARGE SCALE GENOMIC DNA]</scope>
    <source>
        <strain evidence="2">DsW_057</strain>
    </source>
</reference>
<dbReference type="Proteomes" id="UP000242683">
    <property type="component" value="Unassembled WGS sequence"/>
</dbReference>
<accession>A0A1Y3GCX7</accession>
<sequence>MLETDAQCMRRVLTAPNMKGPIDFDMAASVCVRTENLATHSVYDARNLPLDLRADPELQTMAENPNINISRRAFVPRDSKTPLQKWPVFSNQGVVQ</sequence>
<comment type="caution">
    <text evidence="1">The sequence shown here is derived from an EMBL/GenBank/DDBJ whole genome shotgun (WGS) entry which is preliminary data.</text>
</comment>